<comment type="caution">
    <text evidence="2">The sequence shown here is derived from an EMBL/GenBank/DDBJ whole genome shotgun (WGS) entry which is preliminary data.</text>
</comment>
<protein>
    <recommendedName>
        <fullName evidence="4">Cardiolipin synthase N-terminal domain-containing protein</fullName>
    </recommendedName>
</protein>
<organism evidence="2 3">
    <name type="scientific">Bacteroides thetaiotaomicron</name>
    <dbReference type="NCBI Taxonomy" id="818"/>
    <lineage>
        <taxon>Bacteria</taxon>
        <taxon>Pseudomonadati</taxon>
        <taxon>Bacteroidota</taxon>
        <taxon>Bacteroidia</taxon>
        <taxon>Bacteroidales</taxon>
        <taxon>Bacteroidaceae</taxon>
        <taxon>Bacteroides</taxon>
    </lineage>
</organism>
<keyword evidence="1" id="KW-1133">Transmembrane helix</keyword>
<feature type="transmembrane region" description="Helical" evidence="1">
    <location>
        <begin position="33"/>
        <end position="52"/>
    </location>
</feature>
<keyword evidence="1" id="KW-0472">Membrane</keyword>
<evidence type="ECO:0000313" key="2">
    <source>
        <dbReference type="EMBL" id="MBS5412491.1"/>
    </source>
</evidence>
<dbReference type="EMBL" id="JAGZEE010000030">
    <property type="protein sequence ID" value="MBS5412491.1"/>
    <property type="molecule type" value="Genomic_DNA"/>
</dbReference>
<sequence length="68" mass="8015">MVGLVIWIVGLVLTIRAALEIWRIQAPVERRLIAIILVVLTSWIGLLFYYFYGKPRMAQWLRSDLKRD</sequence>
<accession>A0A943DXM0</accession>
<dbReference type="AlphaFoldDB" id="A0A943DXM0"/>
<evidence type="ECO:0000313" key="3">
    <source>
        <dbReference type="Proteomes" id="UP000782901"/>
    </source>
</evidence>
<evidence type="ECO:0000256" key="1">
    <source>
        <dbReference type="SAM" id="Phobius"/>
    </source>
</evidence>
<name>A0A943DXM0_BACT4</name>
<reference evidence="2" key="1">
    <citation type="submission" date="2021-02" db="EMBL/GenBank/DDBJ databases">
        <title>Infant gut strain persistence is associated with maternal origin, phylogeny, and functional potential including surface adhesion and iron acquisition.</title>
        <authorList>
            <person name="Lou Y.C."/>
        </authorList>
    </citation>
    <scope>NUCLEOTIDE SEQUENCE</scope>
    <source>
        <strain evidence="2">L3_082_243G1_dasL3_082_243G1_maxbin2.maxbin.015s ta_sub</strain>
    </source>
</reference>
<evidence type="ECO:0008006" key="4">
    <source>
        <dbReference type="Google" id="ProtNLM"/>
    </source>
</evidence>
<dbReference type="Proteomes" id="UP000782901">
    <property type="component" value="Unassembled WGS sequence"/>
</dbReference>
<proteinExistence type="predicted"/>
<gene>
    <name evidence="2" type="ORF">KHY35_17595</name>
</gene>
<keyword evidence="1" id="KW-0812">Transmembrane</keyword>